<evidence type="ECO:0000313" key="2">
    <source>
        <dbReference type="Proteomes" id="UP000276770"/>
    </source>
</evidence>
<comment type="caution">
    <text evidence="1">The sequence shown here is derived from an EMBL/GenBank/DDBJ whole genome shotgun (WGS) entry which is preliminary data.</text>
</comment>
<protein>
    <submittedName>
        <fullName evidence="1">Uncharacterized protein</fullName>
    </submittedName>
</protein>
<dbReference type="AlphaFoldDB" id="A0A3L7JXD0"/>
<proteinExistence type="predicted"/>
<organism evidence="1 2">
    <name type="scientific">Falsibacillus albus</name>
    <dbReference type="NCBI Taxonomy" id="2478915"/>
    <lineage>
        <taxon>Bacteria</taxon>
        <taxon>Bacillati</taxon>
        <taxon>Bacillota</taxon>
        <taxon>Bacilli</taxon>
        <taxon>Bacillales</taxon>
        <taxon>Bacillaceae</taxon>
        <taxon>Falsibacillus</taxon>
    </lineage>
</organism>
<dbReference type="OrthoDB" id="2680365at2"/>
<gene>
    <name evidence="1" type="ORF">D9X91_10450</name>
</gene>
<keyword evidence="2" id="KW-1185">Reference proteome</keyword>
<name>A0A3L7JXD0_9BACI</name>
<dbReference type="EMBL" id="RCVZ01000006">
    <property type="protein sequence ID" value="RLQ95447.1"/>
    <property type="molecule type" value="Genomic_DNA"/>
</dbReference>
<sequence length="77" mass="8246">MLFAPMVVNLLGFKVNVADRSAVVNVGPNQQIDLFVSTKQNQGFGEGNGDLAPVYIPITVVNDPDVNDSNSGKWSLI</sequence>
<reference evidence="1 2" key="1">
    <citation type="submission" date="2018-10" db="EMBL/GenBank/DDBJ databases">
        <title>Falsibacillus sp. genome draft.</title>
        <authorList>
            <person name="Shi S."/>
        </authorList>
    </citation>
    <scope>NUCLEOTIDE SEQUENCE [LARGE SCALE GENOMIC DNA]</scope>
    <source>
        <strain evidence="1 2">GY 10110</strain>
    </source>
</reference>
<dbReference type="Proteomes" id="UP000276770">
    <property type="component" value="Unassembled WGS sequence"/>
</dbReference>
<evidence type="ECO:0000313" key="1">
    <source>
        <dbReference type="EMBL" id="RLQ95447.1"/>
    </source>
</evidence>
<dbReference type="RefSeq" id="WP_121680562.1">
    <property type="nucleotide sequence ID" value="NZ_RCVZ01000006.1"/>
</dbReference>
<accession>A0A3L7JXD0</accession>